<dbReference type="EC" id="2.7.13.3" evidence="3"/>
<keyword evidence="8" id="KW-0547">Nucleotide-binding</keyword>
<evidence type="ECO:0000256" key="10">
    <source>
        <dbReference type="ARBA" id="ARBA00022840"/>
    </source>
</evidence>
<dbReference type="EMBL" id="FNAQ01000008">
    <property type="protein sequence ID" value="SDE32928.1"/>
    <property type="molecule type" value="Genomic_DNA"/>
</dbReference>
<feature type="transmembrane region" description="Helical" evidence="14">
    <location>
        <begin position="102"/>
        <end position="126"/>
    </location>
</feature>
<organism evidence="16 17">
    <name type="scientific">Desulfuromonas thiophila</name>
    <dbReference type="NCBI Taxonomy" id="57664"/>
    <lineage>
        <taxon>Bacteria</taxon>
        <taxon>Pseudomonadati</taxon>
        <taxon>Thermodesulfobacteriota</taxon>
        <taxon>Desulfuromonadia</taxon>
        <taxon>Desulfuromonadales</taxon>
        <taxon>Desulfuromonadaceae</taxon>
        <taxon>Desulfuromonas</taxon>
    </lineage>
</organism>
<dbReference type="InterPro" id="IPR003018">
    <property type="entry name" value="GAF"/>
</dbReference>
<accession>A0A1G7C0P6</accession>
<protein>
    <recommendedName>
        <fullName evidence="3">histidine kinase</fullName>
        <ecNumber evidence="3">2.7.13.3</ecNumber>
    </recommendedName>
</protein>
<proteinExistence type="predicted"/>
<dbReference type="Pfam" id="PF06580">
    <property type="entry name" value="His_kinase"/>
    <property type="match status" value="1"/>
</dbReference>
<evidence type="ECO:0000256" key="4">
    <source>
        <dbReference type="ARBA" id="ARBA00022475"/>
    </source>
</evidence>
<sequence length="559" mass="61016">MELILALLQQLSVFLVIAYLFSKSPAFRPLASTVLQPRHKLLLYAIFSTFSILGTYFGLPVQDAIANTRAIGAVLAGLIGGPLLGTAVGLTGGLHRYALGGFTAFACGVSTTAEGLLGGLVHLYLVRRGHDSELFRPALAFVTTFMAEALQMLILLLLARPWHEALALVQTIAAPMMLANAAGAALFISIMRDQKSMYDTFGVLFSARALNIAEHTLGLFAQGVDLAAAAPAIARIIQRETGVGAVAVTNRQQVLAFVGLAADHHRPGSPIASDLTRRAIAENRILFADGLSEPYHCVLRPDCPLGSALVVPLRLDNEVIGTIKLYEPKHKLFLNLNRTLGEGIARLLSEQLLRSRYEEQKRLLITSELKLAQAQVNPHFLFNALNTIIAVLRQNPARARQLLLHLSDFFRKNLKRAGDLVTLADELDHVNAYLAIEQARFDGRLQIEQAIEPALLNLKLPSFSLQPLVENAIKHGFSQRLEPGRLSLRGRQCDSCVILEIEDNAGCYQPDPAHDGLGLSLVHRRIQNLYGGAYGLSVTCQADEWTRVCLKLPLPQEAP</sequence>
<dbReference type="SMART" id="SM00065">
    <property type="entry name" value="GAF"/>
    <property type="match status" value="1"/>
</dbReference>
<keyword evidence="11 14" id="KW-1133">Transmembrane helix</keyword>
<dbReference type="Proteomes" id="UP000243205">
    <property type="component" value="Unassembled WGS sequence"/>
</dbReference>
<dbReference type="RefSeq" id="WP_092078328.1">
    <property type="nucleotide sequence ID" value="NZ_FNAQ01000008.1"/>
</dbReference>
<feature type="transmembrane region" description="Helical" evidence="14">
    <location>
        <begin position="71"/>
        <end position="90"/>
    </location>
</feature>
<evidence type="ECO:0000256" key="13">
    <source>
        <dbReference type="ARBA" id="ARBA00023136"/>
    </source>
</evidence>
<dbReference type="Pfam" id="PF13492">
    <property type="entry name" value="GAF_3"/>
    <property type="match status" value="1"/>
</dbReference>
<evidence type="ECO:0000259" key="15">
    <source>
        <dbReference type="SMART" id="SM00065"/>
    </source>
</evidence>
<keyword evidence="5" id="KW-0597">Phosphoprotein</keyword>
<dbReference type="GO" id="GO:0005524">
    <property type="term" value="F:ATP binding"/>
    <property type="evidence" value="ECO:0007669"/>
    <property type="project" value="UniProtKB-KW"/>
</dbReference>
<dbReference type="PANTHER" id="PTHR34220">
    <property type="entry name" value="SENSOR HISTIDINE KINASE YPDA"/>
    <property type="match status" value="1"/>
</dbReference>
<dbReference type="GO" id="GO:0071555">
    <property type="term" value="P:cell wall organization"/>
    <property type="evidence" value="ECO:0007669"/>
    <property type="project" value="InterPro"/>
</dbReference>
<comment type="catalytic activity">
    <reaction evidence="1">
        <text>ATP + protein L-histidine = ADP + protein N-phospho-L-histidine.</text>
        <dbReference type="EC" id="2.7.13.3"/>
    </reaction>
</comment>
<dbReference type="InterPro" id="IPR029016">
    <property type="entry name" value="GAF-like_dom_sf"/>
</dbReference>
<dbReference type="Gene3D" id="1.10.1760.20">
    <property type="match status" value="1"/>
</dbReference>
<feature type="transmembrane region" description="Helical" evidence="14">
    <location>
        <begin position="165"/>
        <end position="188"/>
    </location>
</feature>
<evidence type="ECO:0000256" key="2">
    <source>
        <dbReference type="ARBA" id="ARBA00004651"/>
    </source>
</evidence>
<dbReference type="AlphaFoldDB" id="A0A1G7C0P6"/>
<name>A0A1G7C0P6_9BACT</name>
<keyword evidence="6" id="KW-0808">Transferase</keyword>
<evidence type="ECO:0000256" key="6">
    <source>
        <dbReference type="ARBA" id="ARBA00022679"/>
    </source>
</evidence>
<keyword evidence="4" id="KW-1003">Cell membrane</keyword>
<feature type="transmembrane region" description="Helical" evidence="14">
    <location>
        <begin position="138"/>
        <end position="159"/>
    </location>
</feature>
<evidence type="ECO:0000313" key="16">
    <source>
        <dbReference type="EMBL" id="SDE32928.1"/>
    </source>
</evidence>
<evidence type="ECO:0000256" key="8">
    <source>
        <dbReference type="ARBA" id="ARBA00022741"/>
    </source>
</evidence>
<dbReference type="STRING" id="57664.SAMN05661003_10828"/>
<keyword evidence="17" id="KW-1185">Reference proteome</keyword>
<dbReference type="SUPFAM" id="SSF55781">
    <property type="entry name" value="GAF domain-like"/>
    <property type="match status" value="1"/>
</dbReference>
<dbReference type="Gene3D" id="3.30.450.40">
    <property type="match status" value="1"/>
</dbReference>
<dbReference type="Gene3D" id="3.30.565.10">
    <property type="entry name" value="Histidine kinase-like ATPase, C-terminal domain"/>
    <property type="match status" value="1"/>
</dbReference>
<gene>
    <name evidence="16" type="ORF">SAMN05661003_10828</name>
</gene>
<keyword evidence="7 14" id="KW-0812">Transmembrane</keyword>
<dbReference type="Pfam" id="PF07694">
    <property type="entry name" value="5TM-5TMR_LYT"/>
    <property type="match status" value="1"/>
</dbReference>
<evidence type="ECO:0000256" key="3">
    <source>
        <dbReference type="ARBA" id="ARBA00012438"/>
    </source>
</evidence>
<keyword evidence="10" id="KW-0067">ATP-binding</keyword>
<dbReference type="InterPro" id="IPR036890">
    <property type="entry name" value="HATPase_C_sf"/>
</dbReference>
<feature type="domain" description="GAF" evidence="15">
    <location>
        <begin position="225"/>
        <end position="362"/>
    </location>
</feature>
<evidence type="ECO:0000256" key="11">
    <source>
        <dbReference type="ARBA" id="ARBA00022989"/>
    </source>
</evidence>
<dbReference type="InterPro" id="IPR011620">
    <property type="entry name" value="Sig_transdc_His_kinase_LytS_TM"/>
</dbReference>
<dbReference type="GO" id="GO:0000155">
    <property type="term" value="F:phosphorelay sensor kinase activity"/>
    <property type="evidence" value="ECO:0007669"/>
    <property type="project" value="InterPro"/>
</dbReference>
<dbReference type="InterPro" id="IPR050640">
    <property type="entry name" value="Bact_2-comp_sensor_kinase"/>
</dbReference>
<dbReference type="PANTHER" id="PTHR34220:SF10">
    <property type="entry name" value="SENSOR HISTIDINE KINASE BTSS"/>
    <property type="match status" value="1"/>
</dbReference>
<comment type="subcellular location">
    <subcellularLocation>
        <location evidence="2">Cell membrane</location>
        <topology evidence="2">Multi-pass membrane protein</topology>
    </subcellularLocation>
</comment>
<feature type="transmembrane region" description="Helical" evidence="14">
    <location>
        <begin position="42"/>
        <end position="59"/>
    </location>
</feature>
<dbReference type="OrthoDB" id="2514702at2"/>
<evidence type="ECO:0000256" key="9">
    <source>
        <dbReference type="ARBA" id="ARBA00022777"/>
    </source>
</evidence>
<evidence type="ECO:0000256" key="5">
    <source>
        <dbReference type="ARBA" id="ARBA00022553"/>
    </source>
</evidence>
<evidence type="ECO:0000256" key="14">
    <source>
        <dbReference type="SAM" id="Phobius"/>
    </source>
</evidence>
<evidence type="ECO:0000313" key="17">
    <source>
        <dbReference type="Proteomes" id="UP000243205"/>
    </source>
</evidence>
<dbReference type="SUPFAM" id="SSF55874">
    <property type="entry name" value="ATPase domain of HSP90 chaperone/DNA topoisomerase II/histidine kinase"/>
    <property type="match status" value="1"/>
</dbReference>
<evidence type="ECO:0000256" key="12">
    <source>
        <dbReference type="ARBA" id="ARBA00023012"/>
    </source>
</evidence>
<keyword evidence="12" id="KW-0902">Two-component regulatory system</keyword>
<dbReference type="InterPro" id="IPR010559">
    <property type="entry name" value="Sig_transdc_His_kin_internal"/>
</dbReference>
<keyword evidence="13 14" id="KW-0472">Membrane</keyword>
<reference evidence="17" key="1">
    <citation type="submission" date="2016-10" db="EMBL/GenBank/DDBJ databases">
        <authorList>
            <person name="Varghese N."/>
            <person name="Submissions S."/>
        </authorList>
    </citation>
    <scope>NUCLEOTIDE SEQUENCE [LARGE SCALE GENOMIC DNA]</scope>
    <source>
        <strain evidence="17">DSM 8987</strain>
    </source>
</reference>
<dbReference type="GO" id="GO:0005886">
    <property type="term" value="C:plasma membrane"/>
    <property type="evidence" value="ECO:0007669"/>
    <property type="project" value="UniProtKB-SubCell"/>
</dbReference>
<evidence type="ECO:0000256" key="1">
    <source>
        <dbReference type="ARBA" id="ARBA00000085"/>
    </source>
</evidence>
<keyword evidence="9 16" id="KW-0418">Kinase</keyword>
<evidence type="ECO:0000256" key="7">
    <source>
        <dbReference type="ARBA" id="ARBA00022692"/>
    </source>
</evidence>